<evidence type="ECO:0000313" key="2">
    <source>
        <dbReference type="EMBL" id="ERP39161.1"/>
    </source>
</evidence>
<dbReference type="RefSeq" id="WP_022635874.1">
    <property type="nucleotide sequence ID" value="NZ_ASJR01000002.1"/>
</dbReference>
<feature type="zinc finger region" description="dksA C4-type" evidence="1">
    <location>
        <begin position="98"/>
        <end position="122"/>
    </location>
</feature>
<dbReference type="PANTHER" id="PTHR33823">
    <property type="entry name" value="RNA POLYMERASE-BINDING TRANSCRIPTION FACTOR DKSA-RELATED"/>
    <property type="match status" value="1"/>
</dbReference>
<comment type="caution">
    <text evidence="2">The sequence shown here is derived from an EMBL/GenBank/DDBJ whole genome shotgun (WGS) entry which is preliminary data.</text>
</comment>
<accession>U7DE19</accession>
<name>U7DE19_9BACT</name>
<dbReference type="AlphaFoldDB" id="U7DE19"/>
<keyword evidence="3" id="KW-1185">Reference proteome</keyword>
<dbReference type="OrthoDB" id="9811543at2"/>
<dbReference type="Proteomes" id="UP000017148">
    <property type="component" value="Unassembled WGS sequence"/>
</dbReference>
<evidence type="ECO:0000313" key="3">
    <source>
        <dbReference type="Proteomes" id="UP000017148"/>
    </source>
</evidence>
<organism evidence="2 3">
    <name type="scientific">Chitinivibrio alkaliphilus ACht1</name>
    <dbReference type="NCBI Taxonomy" id="1313304"/>
    <lineage>
        <taxon>Bacteria</taxon>
        <taxon>Pseudomonadati</taxon>
        <taxon>Fibrobacterota</taxon>
        <taxon>Chitinivibrionia</taxon>
        <taxon>Chitinivibrionales</taxon>
        <taxon>Chitinivibrionaceae</taxon>
        <taxon>Chitinivibrio</taxon>
    </lineage>
</organism>
<dbReference type="InterPro" id="IPR037187">
    <property type="entry name" value="DnaK_N"/>
</dbReference>
<dbReference type="Gene3D" id="1.20.120.910">
    <property type="entry name" value="DksA, coiled-coil domain"/>
    <property type="match status" value="1"/>
</dbReference>
<dbReference type="STRING" id="1313304.CALK_0331"/>
<dbReference type="EMBL" id="ASJR01000002">
    <property type="protein sequence ID" value="ERP39161.1"/>
    <property type="molecule type" value="Genomic_DNA"/>
</dbReference>
<reference evidence="2 3" key="1">
    <citation type="journal article" date="2013" name="Environ. Microbiol.">
        <title>Genome analysis of Chitinivibrio alkaliphilus gen. nov., sp. nov., a novel extremely haloalkaliphilic anaerobic chitinolytic bacterium from the candidate phylum Termite Group 3.</title>
        <authorList>
            <person name="Sorokin D.Y."/>
            <person name="Gumerov V.M."/>
            <person name="Rakitin A.L."/>
            <person name="Beletsky A.V."/>
            <person name="Damste J.S."/>
            <person name="Muyzer G."/>
            <person name="Mardanov A.V."/>
            <person name="Ravin N.V."/>
        </authorList>
    </citation>
    <scope>NUCLEOTIDE SEQUENCE [LARGE SCALE GENOMIC DNA]</scope>
    <source>
        <strain evidence="2 3">ACht1</strain>
    </source>
</reference>
<protein>
    <submittedName>
        <fullName evidence="2">Transcriptional regulator, TraR/DksA family</fullName>
    </submittedName>
</protein>
<dbReference type="PROSITE" id="PS51128">
    <property type="entry name" value="ZF_DKSA_2"/>
    <property type="match status" value="1"/>
</dbReference>
<sequence length="133" mass="15160">MAEKQRLTPEELAYFKNLLLEERDRVCEDQRKLDEQNLKQTVESASGEGTHFSNHIGDAAAASYDREFSMNLAERQAKYLEQIDDALLRIKDGTYGVCMVTGKLIPTERLEAVLVAKYSIEGKNIKNKQKRHG</sequence>
<proteinExistence type="predicted"/>
<dbReference type="eggNOG" id="COG1734">
    <property type="taxonomic scope" value="Bacteria"/>
</dbReference>
<evidence type="ECO:0000256" key="1">
    <source>
        <dbReference type="PROSITE-ProRule" id="PRU00510"/>
    </source>
</evidence>
<gene>
    <name evidence="2" type="ORF">CALK_0331</name>
</gene>
<dbReference type="SUPFAM" id="SSF109635">
    <property type="entry name" value="DnaK suppressor protein DksA, alpha-hairpin domain"/>
    <property type="match status" value="1"/>
</dbReference>